<proteinExistence type="predicted"/>
<dbReference type="EMBL" id="JBHULZ010000041">
    <property type="protein sequence ID" value="MFD2697962.1"/>
    <property type="molecule type" value="Genomic_DNA"/>
</dbReference>
<gene>
    <name evidence="1" type="ORF">ACFSQ0_08165</name>
</gene>
<keyword evidence="2" id="KW-1185">Reference proteome</keyword>
<reference evidence="2" key="1">
    <citation type="journal article" date="2019" name="Int. J. Syst. Evol. Microbiol.">
        <title>The Global Catalogue of Microorganisms (GCM) 10K type strain sequencing project: providing services to taxonomists for standard genome sequencing and annotation.</title>
        <authorList>
            <consortium name="The Broad Institute Genomics Platform"/>
            <consortium name="The Broad Institute Genome Sequencing Center for Infectious Disease"/>
            <person name="Wu L."/>
            <person name="Ma J."/>
        </authorList>
    </citation>
    <scope>NUCLEOTIDE SEQUENCE [LARGE SCALE GENOMIC DNA]</scope>
    <source>
        <strain evidence="2">KCTC 42255</strain>
    </source>
</reference>
<protein>
    <recommendedName>
        <fullName evidence="3">Lipocalin-like domain-containing protein</fullName>
    </recommendedName>
</protein>
<accession>A0ABW5SE15</accession>
<evidence type="ECO:0000313" key="1">
    <source>
        <dbReference type="EMBL" id="MFD2697962.1"/>
    </source>
</evidence>
<organism evidence="1 2">
    <name type="scientific">Mesonia sediminis</name>
    <dbReference type="NCBI Taxonomy" id="1703946"/>
    <lineage>
        <taxon>Bacteria</taxon>
        <taxon>Pseudomonadati</taxon>
        <taxon>Bacteroidota</taxon>
        <taxon>Flavobacteriia</taxon>
        <taxon>Flavobacteriales</taxon>
        <taxon>Flavobacteriaceae</taxon>
        <taxon>Mesonia</taxon>
    </lineage>
</organism>
<dbReference type="Proteomes" id="UP001597357">
    <property type="component" value="Unassembled WGS sequence"/>
</dbReference>
<evidence type="ECO:0000313" key="2">
    <source>
        <dbReference type="Proteomes" id="UP001597357"/>
    </source>
</evidence>
<evidence type="ECO:0008006" key="3">
    <source>
        <dbReference type="Google" id="ProtNLM"/>
    </source>
</evidence>
<sequence length="185" mass="20511">MLLIFPLWGLGGCSKDDDQSSQDPVSQLPEATQTGANTAGCLVNGEVFLPKGGGLAGNKNCFYQYVDGGYHFMMRFSDFSGDDSSSVRLGTQNATIENGKTYSLNARPFYSNNEDGRGGGYEIYTLEPFSETYHSTTNEITGEMTITKLDFENNIVSGTFWFDAINEEEEIVEVREGRFDMKYTN</sequence>
<comment type="caution">
    <text evidence="1">The sequence shown here is derived from an EMBL/GenBank/DDBJ whole genome shotgun (WGS) entry which is preliminary data.</text>
</comment>
<name>A0ABW5SE15_9FLAO</name>
<dbReference type="RefSeq" id="WP_379046744.1">
    <property type="nucleotide sequence ID" value="NZ_JBHULZ010000041.1"/>
</dbReference>